<protein>
    <recommendedName>
        <fullName evidence="8">ABC transporter domain-containing protein</fullName>
    </recommendedName>
</protein>
<feature type="transmembrane region" description="Helical" evidence="7">
    <location>
        <begin position="524"/>
        <end position="543"/>
    </location>
</feature>
<dbReference type="PROSITE" id="PS00211">
    <property type="entry name" value="ABC_TRANSPORTER_1"/>
    <property type="match status" value="1"/>
</dbReference>
<dbReference type="GO" id="GO:0016887">
    <property type="term" value="F:ATP hydrolysis activity"/>
    <property type="evidence" value="ECO:0007669"/>
    <property type="project" value="InterPro"/>
</dbReference>
<gene>
    <name evidence="9" type="primary">107360185</name>
</gene>
<keyword evidence="2 7" id="KW-0812">Transmembrane</keyword>
<organism evidence="9 10">
    <name type="scientific">Tetranychus urticae</name>
    <name type="common">Two-spotted spider mite</name>
    <dbReference type="NCBI Taxonomy" id="32264"/>
    <lineage>
        <taxon>Eukaryota</taxon>
        <taxon>Metazoa</taxon>
        <taxon>Ecdysozoa</taxon>
        <taxon>Arthropoda</taxon>
        <taxon>Chelicerata</taxon>
        <taxon>Arachnida</taxon>
        <taxon>Acari</taxon>
        <taxon>Acariformes</taxon>
        <taxon>Trombidiformes</taxon>
        <taxon>Prostigmata</taxon>
        <taxon>Eleutherengona</taxon>
        <taxon>Raphignathae</taxon>
        <taxon>Tetranychoidea</taxon>
        <taxon>Tetranychidae</taxon>
        <taxon>Tetranychus</taxon>
    </lineage>
</organism>
<dbReference type="Gene3D" id="3.40.50.300">
    <property type="entry name" value="P-loop containing nucleotide triphosphate hydrolases"/>
    <property type="match status" value="1"/>
</dbReference>
<dbReference type="Pfam" id="PF12698">
    <property type="entry name" value="ABC2_membrane_3"/>
    <property type="match status" value="1"/>
</dbReference>
<keyword evidence="10" id="KW-1185">Reference proteome</keyword>
<evidence type="ECO:0000259" key="8">
    <source>
        <dbReference type="PROSITE" id="PS50893"/>
    </source>
</evidence>
<dbReference type="Pfam" id="PF00005">
    <property type="entry name" value="ABC_tran"/>
    <property type="match status" value="1"/>
</dbReference>
<dbReference type="GO" id="GO:0140359">
    <property type="term" value="F:ABC-type transporter activity"/>
    <property type="evidence" value="ECO:0007669"/>
    <property type="project" value="InterPro"/>
</dbReference>
<feature type="transmembrane region" description="Helical" evidence="7">
    <location>
        <begin position="628"/>
        <end position="648"/>
    </location>
</feature>
<dbReference type="InterPro" id="IPR013525">
    <property type="entry name" value="ABC2_TM"/>
</dbReference>
<feature type="transmembrane region" description="Helical" evidence="7">
    <location>
        <begin position="563"/>
        <end position="585"/>
    </location>
</feature>
<reference evidence="10" key="1">
    <citation type="submission" date="2011-08" db="EMBL/GenBank/DDBJ databases">
        <authorList>
            <person name="Rombauts S."/>
        </authorList>
    </citation>
    <scope>NUCLEOTIDE SEQUENCE</scope>
    <source>
        <strain evidence="10">London</strain>
    </source>
</reference>
<dbReference type="GO" id="GO:0005524">
    <property type="term" value="F:ATP binding"/>
    <property type="evidence" value="ECO:0007669"/>
    <property type="project" value="UniProtKB-KW"/>
</dbReference>
<evidence type="ECO:0000256" key="4">
    <source>
        <dbReference type="ARBA" id="ARBA00022840"/>
    </source>
</evidence>
<dbReference type="EMBL" id="CAEY01001585">
    <property type="status" value="NOT_ANNOTATED_CDS"/>
    <property type="molecule type" value="Genomic_DNA"/>
</dbReference>
<dbReference type="InterPro" id="IPR017871">
    <property type="entry name" value="ABC_transporter-like_CS"/>
</dbReference>
<dbReference type="AlphaFoldDB" id="T1K547"/>
<dbReference type="HOGENOM" id="CLU_014367_1_0_1"/>
<dbReference type="GO" id="GO:0016020">
    <property type="term" value="C:membrane"/>
    <property type="evidence" value="ECO:0007669"/>
    <property type="project" value="UniProtKB-SubCell"/>
</dbReference>
<keyword evidence="5 7" id="KW-1133">Transmembrane helix</keyword>
<feature type="transmembrane region" description="Helical" evidence="7">
    <location>
        <begin position="597"/>
        <end position="622"/>
    </location>
</feature>
<evidence type="ECO:0000256" key="5">
    <source>
        <dbReference type="ARBA" id="ARBA00022989"/>
    </source>
</evidence>
<keyword evidence="3" id="KW-0547">Nucleotide-binding</keyword>
<feature type="transmembrane region" description="Helical" evidence="7">
    <location>
        <begin position="345"/>
        <end position="363"/>
    </location>
</feature>
<evidence type="ECO:0000256" key="1">
    <source>
        <dbReference type="ARBA" id="ARBA00004141"/>
    </source>
</evidence>
<evidence type="ECO:0000256" key="7">
    <source>
        <dbReference type="SAM" id="Phobius"/>
    </source>
</evidence>
<evidence type="ECO:0000256" key="3">
    <source>
        <dbReference type="ARBA" id="ARBA00022741"/>
    </source>
</evidence>
<evidence type="ECO:0000313" key="9">
    <source>
        <dbReference type="EnsemblMetazoa" id="tetur05g05000.1"/>
    </source>
</evidence>
<keyword evidence="6 7" id="KW-0472">Membrane</keyword>
<dbReference type="KEGG" id="tut:107360185"/>
<proteinExistence type="predicted"/>
<dbReference type="InterPro" id="IPR003439">
    <property type="entry name" value="ABC_transporter-like_ATP-bd"/>
</dbReference>
<evidence type="ECO:0000256" key="2">
    <source>
        <dbReference type="ARBA" id="ARBA00022692"/>
    </source>
</evidence>
<comment type="subcellular location">
    <subcellularLocation>
        <location evidence="1">Membrane</location>
        <topology evidence="1">Multi-pass membrane protein</topology>
    </subcellularLocation>
</comment>
<feature type="domain" description="ABC transporter" evidence="8">
    <location>
        <begin position="31"/>
        <end position="262"/>
    </location>
</feature>
<sequence length="713" mass="79968">MNGLKSIQINPPCPMKPVINQPVESSAQLIVSAKNLCVHRKSISTGDIIILNNINLSIGESSFFSLIGPSGCGKTTFLRCVAGLTRPTSGHLTVLGATVESFDHRLLGYMPQDINLFNNLTIAETIFYFGALQSMPFHQIRTSLNQLSNYFDLPDESCLISDLSGGEARRVSLICALIHKPKLLLLDEPSAGCDPLIRAKMVQLLSQLQLHYKSTIIMTTHYIEEARIADSVSFMRNGSIIEQGSPQLIISSLKVNSLEEAFIKLIKLQKSGYEPDEQLSLCVNQDTLTLKQSFQQICQSYVINPAINYSHRLISIRLTDCYSVKNRSLARRMVQQYYSSSQSTVSYLASLIILIVLFTYCFGRTPDVINLGLVTKDKSLSPDSLIKIYNNTYPLTITAYNSTSRAERAIRDSQIHGYLLIPENLFSTSRFRYPGADLDHHIPNVTVMNSNRITYIASGVNPVINILTETLLNQLTRNLTTYLLERHKLNPALNDQMIVRGKPIVDLSRPNDYFNQANHHLPRSIFFCSFIVTSMYALPILYSERRSSLLERTLTTGLHPFQLLIAALIVTSILPLLSNLIILTLPTIISPTVHLRSFWVAWLLLSLSQFGSIATGFFLATLNFDISFIYALLTGFVFVSETLSGFLWPISALPYYIRPLIYLNPYSLPTEAYIQTVVRGLPISSCVCHILGSITFNSVTFFITWIRFVNKVE</sequence>
<dbReference type="OrthoDB" id="10255969at2759"/>
<dbReference type="OMA" id="RITYIAS"/>
<reference evidence="9" key="2">
    <citation type="submission" date="2015-06" db="UniProtKB">
        <authorList>
            <consortium name="EnsemblMetazoa"/>
        </authorList>
    </citation>
    <scope>IDENTIFICATION</scope>
</reference>
<dbReference type="eggNOG" id="KOG0059">
    <property type="taxonomic scope" value="Eukaryota"/>
</dbReference>
<dbReference type="EnsemblMetazoa" id="tetur05g05000.1">
    <property type="protein sequence ID" value="tetur05g05000.1"/>
    <property type="gene ID" value="tetur05g05000"/>
</dbReference>
<accession>T1K547</accession>
<keyword evidence="4" id="KW-0067">ATP-binding</keyword>
<dbReference type="Proteomes" id="UP000015104">
    <property type="component" value="Unassembled WGS sequence"/>
</dbReference>
<dbReference type="SUPFAM" id="SSF52540">
    <property type="entry name" value="P-loop containing nucleoside triphosphate hydrolases"/>
    <property type="match status" value="1"/>
</dbReference>
<dbReference type="PANTHER" id="PTHR43038">
    <property type="entry name" value="ATP-BINDING CASSETTE, SUB-FAMILY H, MEMBER 1"/>
    <property type="match status" value="1"/>
</dbReference>
<evidence type="ECO:0000313" key="10">
    <source>
        <dbReference type="Proteomes" id="UP000015104"/>
    </source>
</evidence>
<dbReference type="PROSITE" id="PS50893">
    <property type="entry name" value="ABC_TRANSPORTER_2"/>
    <property type="match status" value="1"/>
</dbReference>
<name>T1K547_TETUR</name>
<evidence type="ECO:0000256" key="6">
    <source>
        <dbReference type="ARBA" id="ARBA00023136"/>
    </source>
</evidence>
<dbReference type="SMART" id="SM00382">
    <property type="entry name" value="AAA"/>
    <property type="match status" value="1"/>
</dbReference>
<dbReference type="InterPro" id="IPR027417">
    <property type="entry name" value="P-loop_NTPase"/>
</dbReference>
<dbReference type="InterPro" id="IPR003593">
    <property type="entry name" value="AAA+_ATPase"/>
</dbReference>
<dbReference type="PANTHER" id="PTHR43038:SF3">
    <property type="entry name" value="ABC TRANSPORTER G FAMILY MEMBER 20 ISOFORM X1"/>
    <property type="match status" value="1"/>
</dbReference>